<keyword evidence="2" id="KW-1185">Reference proteome</keyword>
<dbReference type="EMBL" id="CAUYUJ010007313">
    <property type="protein sequence ID" value="CAK0820287.1"/>
    <property type="molecule type" value="Genomic_DNA"/>
</dbReference>
<evidence type="ECO:0000313" key="2">
    <source>
        <dbReference type="Proteomes" id="UP001189429"/>
    </source>
</evidence>
<name>A0ABN9RR06_9DINO</name>
<dbReference type="Proteomes" id="UP001189429">
    <property type="component" value="Unassembled WGS sequence"/>
</dbReference>
<feature type="non-terminal residue" evidence="1">
    <location>
        <position position="837"/>
    </location>
</feature>
<organism evidence="1 2">
    <name type="scientific">Prorocentrum cordatum</name>
    <dbReference type="NCBI Taxonomy" id="2364126"/>
    <lineage>
        <taxon>Eukaryota</taxon>
        <taxon>Sar</taxon>
        <taxon>Alveolata</taxon>
        <taxon>Dinophyceae</taxon>
        <taxon>Prorocentrales</taxon>
        <taxon>Prorocentraceae</taxon>
        <taxon>Prorocentrum</taxon>
    </lineage>
</organism>
<proteinExistence type="predicted"/>
<comment type="caution">
    <text evidence="1">The sequence shown here is derived from an EMBL/GenBank/DDBJ whole genome shotgun (WGS) entry which is preliminary data.</text>
</comment>
<protein>
    <submittedName>
        <fullName evidence="1">Uncharacterized protein</fullName>
    </submittedName>
</protein>
<gene>
    <name evidence="1" type="ORF">PCOR1329_LOCUS22035</name>
</gene>
<evidence type="ECO:0000313" key="1">
    <source>
        <dbReference type="EMBL" id="CAK0820287.1"/>
    </source>
</evidence>
<reference evidence="1" key="1">
    <citation type="submission" date="2023-10" db="EMBL/GenBank/DDBJ databases">
        <authorList>
            <person name="Chen Y."/>
            <person name="Shah S."/>
            <person name="Dougan E. K."/>
            <person name="Thang M."/>
            <person name="Chan C."/>
        </authorList>
    </citation>
    <scope>NUCLEOTIDE SEQUENCE [LARGE SCALE GENOMIC DNA]</scope>
</reference>
<sequence>MGAMRDLQLIPHADPKDHAPMLWRLKYRLQYQDDHDGDPTWDYDRLAGLAAPRGDHGLIGELERLCENAAAAWRSTTRQDDPSEAWQSLVSDVREAALPFFQRGALPAPTTECVQQRQELLERRRNLSRQCRTETDRLAIRACDREIKRTKRRLYTQHVEQLLRDATAAAERGHTTTVWKLAYQIGGRYHGVRNRRFNAIPHYLPTLDEWTTTLLAGAAEGGFSAAQVPEPQFPAEIALALREQNDPDGTWKELRGHPAATAHDDWTDTLRCLRHAARRRYAPPHSAPTELWYAILRAASIEARGDPTGVPDVSDRPARPRRAPRVHCPRLAERLGALFRQIRTACRAPSWRHWSRTFQLPKGIDKVGTRAMRLIHCYCPFGRAWYRGIFTRHRRPLLPHHSHGHARHRSRQGAQLVSKLHTWRLRRLRVNHLQLKKNMTNAFPSTSHDVLEEVVGHIIPDMQDQLFLKQRHAEAVMEVRAGDARGFYVPRHGAGMGDGNAGELFARSFVRPLEDWNRELLLNSTDSFHLEDGSTVPLMEAATLISCPCSGQLVDLSLRDYADDVSQTLPVPENSPFRAAEVAKQSSDLLAAKLRAQGGFTQNASKERVLPVFVGPGGYTATRAVLSGLASFPGQPKAQAAYLGGLEQLTGGAGAEVRVRIDATRSAWCKLGRFWKQHVSLRLKRMAFLGVLQSAACAGLETYLLAKRDYVKLDTVLLGFAKVHKRLRIADARTELLVRRLRYWQQLAKYPESSVQAVAALLGIFEALQGAPVFTESGWIDKNANPWALQMQKDILTLRLLPRGELFLDQGHSIRDIFTQDRVAAFFASLDPAGPRK</sequence>
<accession>A0ABN9RR06</accession>